<feature type="transmembrane region" description="Helical" evidence="9">
    <location>
        <begin position="239"/>
        <end position="260"/>
    </location>
</feature>
<dbReference type="RefSeq" id="XP_055890379.1">
    <property type="nucleotide sequence ID" value="XM_056034404.1"/>
</dbReference>
<dbReference type="PANTHER" id="PTHR46061:SF3">
    <property type="entry name" value="THYROTROPIN-RELEASING HORMONE RECEPTOR"/>
    <property type="match status" value="1"/>
</dbReference>
<comment type="similarity">
    <text evidence="8">Belongs to the G-protein coupled receptor 1 family.</text>
</comment>
<dbReference type="InterPro" id="IPR017452">
    <property type="entry name" value="GPCR_Rhodpsn_7TM"/>
</dbReference>
<protein>
    <recommendedName>
        <fullName evidence="3">Thyrotropin-releasing hormone receptor</fullName>
    </recommendedName>
    <alternativeName>
        <fullName evidence="7">Thyroliberin receptor</fullName>
    </alternativeName>
</protein>
<feature type="transmembrane region" description="Helical" evidence="9">
    <location>
        <begin position="154"/>
        <end position="175"/>
    </location>
</feature>
<dbReference type="GO" id="GO:0016020">
    <property type="term" value="C:membrane"/>
    <property type="evidence" value="ECO:0007669"/>
    <property type="project" value="UniProtKB-SubCell"/>
</dbReference>
<dbReference type="PROSITE" id="PS00237">
    <property type="entry name" value="G_PROTEIN_RECEP_F1_1"/>
    <property type="match status" value="1"/>
</dbReference>
<dbReference type="PANTHER" id="PTHR46061">
    <property type="entry name" value="THYROTROPIN-RELEASING HORMONE RECEPTOR"/>
    <property type="match status" value="1"/>
</dbReference>
<accession>A0A9W3AT96</accession>
<evidence type="ECO:0000256" key="4">
    <source>
        <dbReference type="ARBA" id="ARBA00022692"/>
    </source>
</evidence>
<dbReference type="OMA" id="NCKQKPA"/>
<evidence type="ECO:0000313" key="12">
    <source>
        <dbReference type="RefSeq" id="XP_055890379.1"/>
    </source>
</evidence>
<comment type="function">
    <text evidence="1">Receptor for thyrotropin-releasing hormone (TRH). Upon ligand binding, this G-protein-coupled receptor triggers activation of the phosphatidylinositol (IP3)-calcium-protein kinase C (PKC) pathway.</text>
</comment>
<evidence type="ECO:0000256" key="2">
    <source>
        <dbReference type="ARBA" id="ARBA00004370"/>
    </source>
</evidence>
<dbReference type="OrthoDB" id="5987936at2759"/>
<keyword evidence="11" id="KW-1185">Reference proteome</keyword>
<dbReference type="PRINTS" id="PR00237">
    <property type="entry name" value="GPCRRHODOPSN"/>
</dbReference>
<evidence type="ECO:0000256" key="5">
    <source>
        <dbReference type="ARBA" id="ARBA00022989"/>
    </source>
</evidence>
<feature type="transmembrane region" description="Helical" evidence="9">
    <location>
        <begin position="114"/>
        <end position="142"/>
    </location>
</feature>
<keyword evidence="6 9" id="KW-0472">Membrane</keyword>
<dbReference type="Gene3D" id="1.20.1070.10">
    <property type="entry name" value="Rhodopsin 7-helix transmembrane proteins"/>
    <property type="match status" value="1"/>
</dbReference>
<feature type="transmembrane region" description="Helical" evidence="9">
    <location>
        <begin position="195"/>
        <end position="219"/>
    </location>
</feature>
<keyword evidence="8" id="KW-0807">Transducer</keyword>
<dbReference type="PRINTS" id="PR01846">
    <property type="entry name" value="TRHRFAMILY"/>
</dbReference>
<evidence type="ECO:0000256" key="7">
    <source>
        <dbReference type="ARBA" id="ARBA00032251"/>
    </source>
</evidence>
<keyword evidence="4 8" id="KW-0812">Transmembrane</keyword>
<dbReference type="SMART" id="SM01381">
    <property type="entry name" value="7TM_GPCR_Srsx"/>
    <property type="match status" value="1"/>
</dbReference>
<dbReference type="PRINTS" id="PR00751">
    <property type="entry name" value="THYROLIBRINR"/>
</dbReference>
<name>A0A9W3AT96_BIOGL</name>
<keyword evidence="8" id="KW-0297">G-protein coupled receptor</keyword>
<dbReference type="InterPro" id="IPR002120">
    <property type="entry name" value="TRH_rcpt_1"/>
</dbReference>
<proteinExistence type="inferred from homology"/>
<sequence length="466" mass="52901">MGFVYRIIRCGAKIRLKKFMTSMLFMTLMKSCECASHVNDSLVVDEISFEVIYETVNSDLDARKLSVNTSGLTSDGPFLITSLPVVSSPCEGINASASTDNSTTWPAAPIRYSVLFASVAATLSAIIFVFGLLGNILVVIVIARTRSMHTTTNCYLLSLAVADSLVLLSATLPSIPEPFFRVDEWPYGRTMCPILVFIQYLGVDSSSLSITALTIERYIAICHPMKAQTTCTVSRAKKIIVILWVFTLLYCSPWLGLTVIKRKPVGENEFMDVCNFRLARSSYVVLYMIDLIVFYVIPLLIATVLYLLIWRILYLSRAMRKNDNSKERRSPKRRADSRVQVVRMLVVVVVTFASLWMPYRVMVVYNSFASTPYHDMWFLLFARTMIYVNCAINPVLYNILSDKFKRAFRNLLNCCKYDITPVLYNILSDKFKRAFRNLLNCCKYDIVGVIHSCPVQYLVRQVQAGF</sequence>
<feature type="domain" description="G-protein coupled receptors family 1 profile" evidence="10">
    <location>
        <begin position="134"/>
        <end position="397"/>
    </location>
</feature>
<gene>
    <name evidence="12" type="primary">LOC106069932</name>
</gene>
<evidence type="ECO:0000256" key="9">
    <source>
        <dbReference type="SAM" id="Phobius"/>
    </source>
</evidence>
<evidence type="ECO:0000256" key="1">
    <source>
        <dbReference type="ARBA" id="ARBA00004100"/>
    </source>
</evidence>
<keyword evidence="5 9" id="KW-1133">Transmembrane helix</keyword>
<evidence type="ECO:0000256" key="6">
    <source>
        <dbReference type="ARBA" id="ARBA00023136"/>
    </source>
</evidence>
<dbReference type="Proteomes" id="UP001165740">
    <property type="component" value="Chromosome 7"/>
</dbReference>
<dbReference type="SUPFAM" id="SSF81321">
    <property type="entry name" value="Family A G protein-coupled receptor-like"/>
    <property type="match status" value="1"/>
</dbReference>
<organism evidence="11 12">
    <name type="scientific">Biomphalaria glabrata</name>
    <name type="common">Bloodfluke planorb</name>
    <name type="synonym">Freshwater snail</name>
    <dbReference type="NCBI Taxonomy" id="6526"/>
    <lineage>
        <taxon>Eukaryota</taxon>
        <taxon>Metazoa</taxon>
        <taxon>Spiralia</taxon>
        <taxon>Lophotrochozoa</taxon>
        <taxon>Mollusca</taxon>
        <taxon>Gastropoda</taxon>
        <taxon>Heterobranchia</taxon>
        <taxon>Euthyneura</taxon>
        <taxon>Panpulmonata</taxon>
        <taxon>Hygrophila</taxon>
        <taxon>Lymnaeoidea</taxon>
        <taxon>Planorbidae</taxon>
        <taxon>Biomphalaria</taxon>
    </lineage>
</organism>
<feature type="transmembrane region" description="Helical" evidence="9">
    <location>
        <begin position="335"/>
        <end position="357"/>
    </location>
</feature>
<feature type="transmembrane region" description="Helical" evidence="9">
    <location>
        <begin position="292"/>
        <end position="314"/>
    </location>
</feature>
<dbReference type="InterPro" id="IPR000276">
    <property type="entry name" value="GPCR_Rhodpsn"/>
</dbReference>
<evidence type="ECO:0000256" key="8">
    <source>
        <dbReference type="RuleBase" id="RU000688"/>
    </source>
</evidence>
<dbReference type="GeneID" id="106069932"/>
<evidence type="ECO:0000256" key="3">
    <source>
        <dbReference type="ARBA" id="ARBA00018873"/>
    </source>
</evidence>
<dbReference type="GO" id="GO:0004997">
    <property type="term" value="F:thyrotropin-releasing hormone receptor activity"/>
    <property type="evidence" value="ECO:0007669"/>
    <property type="project" value="InterPro"/>
</dbReference>
<evidence type="ECO:0000313" key="11">
    <source>
        <dbReference type="Proteomes" id="UP001165740"/>
    </source>
</evidence>
<reference evidence="12" key="1">
    <citation type="submission" date="2025-08" db="UniProtKB">
        <authorList>
            <consortium name="RefSeq"/>
        </authorList>
    </citation>
    <scope>IDENTIFICATION</scope>
</reference>
<keyword evidence="8" id="KW-0675">Receptor</keyword>
<dbReference type="PROSITE" id="PS50262">
    <property type="entry name" value="G_PROTEIN_RECEP_F1_2"/>
    <property type="match status" value="1"/>
</dbReference>
<dbReference type="AlphaFoldDB" id="A0A9W3AT96"/>
<dbReference type="Pfam" id="PF00001">
    <property type="entry name" value="7tm_1"/>
    <property type="match status" value="1"/>
</dbReference>
<evidence type="ECO:0000259" key="10">
    <source>
        <dbReference type="PROSITE" id="PS50262"/>
    </source>
</evidence>
<feature type="transmembrane region" description="Helical" evidence="9">
    <location>
        <begin position="377"/>
        <end position="400"/>
    </location>
</feature>
<comment type="subcellular location">
    <subcellularLocation>
        <location evidence="2">Membrane</location>
    </subcellularLocation>
</comment>